<evidence type="ECO:0000313" key="2">
    <source>
        <dbReference type="Proteomes" id="UP000005839"/>
    </source>
</evidence>
<dbReference type="SFLD" id="SFLDS00003">
    <property type="entry name" value="Haloacid_Dehalogenase"/>
    <property type="match status" value="1"/>
</dbReference>
<name>A9CWL9_9GAMM</name>
<gene>
    <name evidence="1" type="ORF">KT99_18542</name>
</gene>
<dbReference type="NCBIfam" id="NF006976">
    <property type="entry name" value="PRK09449.1"/>
    <property type="match status" value="1"/>
</dbReference>
<dbReference type="PANTHER" id="PTHR47478">
    <property type="match status" value="1"/>
</dbReference>
<dbReference type="Proteomes" id="UP000005839">
    <property type="component" value="Unassembled WGS sequence"/>
</dbReference>
<dbReference type="InterPro" id="IPR006439">
    <property type="entry name" value="HAD-SF_hydro_IA"/>
</dbReference>
<dbReference type="InterPro" id="IPR052550">
    <property type="entry name" value="Pyrimidine_5'-ntase_YjjG"/>
</dbReference>
<evidence type="ECO:0000313" key="1">
    <source>
        <dbReference type="EMBL" id="EDQ02544.1"/>
    </source>
</evidence>
<keyword evidence="2" id="KW-1185">Reference proteome</keyword>
<dbReference type="Gene3D" id="1.10.150.240">
    <property type="entry name" value="Putative phosphatase, domain 2"/>
    <property type="match status" value="1"/>
</dbReference>
<organism evidence="1 2">
    <name type="scientific">Shewanella benthica KT99</name>
    <dbReference type="NCBI Taxonomy" id="314608"/>
    <lineage>
        <taxon>Bacteria</taxon>
        <taxon>Pseudomonadati</taxon>
        <taxon>Pseudomonadota</taxon>
        <taxon>Gammaproteobacteria</taxon>
        <taxon>Alteromonadales</taxon>
        <taxon>Shewanellaceae</taxon>
        <taxon>Shewanella</taxon>
    </lineage>
</organism>
<sequence>MLCFPGAEHLLQLDLSGVSNTMKYQWILFDADETLFHFDAFKGLQLMFSKFGVDFTLTDFQVYQEVNKPLWVEYQDGNITALELQNTRFDSWAAKLAVTTQELNSGFLAAMADICSLLPGARELIHALTGRVEMGIITNGFTELQTIRLQRTGLLECFSPVVISEQVGVAKPNVAIFEHALTHMQHPPRDKVLMVGDNPHSDIQGGLNAGLDTCWLNSDGRDVPAGINPHYQVSSLLELQHLLLAPN</sequence>
<dbReference type="InterPro" id="IPR036412">
    <property type="entry name" value="HAD-like_sf"/>
</dbReference>
<dbReference type="NCBIfam" id="TIGR01549">
    <property type="entry name" value="HAD-SF-IA-v1"/>
    <property type="match status" value="1"/>
</dbReference>
<dbReference type="InterPro" id="IPR011951">
    <property type="entry name" value="HAD-SF_hydro_IA_YjjG/PynA"/>
</dbReference>
<protein>
    <submittedName>
        <fullName evidence="1">Nucleotidase</fullName>
        <ecNumber evidence="1">3.1.3.5</ecNumber>
    </submittedName>
</protein>
<dbReference type="EC" id="3.1.3.5" evidence="1"/>
<dbReference type="Pfam" id="PF00702">
    <property type="entry name" value="Hydrolase"/>
    <property type="match status" value="1"/>
</dbReference>
<dbReference type="EMBL" id="ABIC01000002">
    <property type="protein sequence ID" value="EDQ02544.1"/>
    <property type="molecule type" value="Genomic_DNA"/>
</dbReference>
<proteinExistence type="predicted"/>
<dbReference type="PANTHER" id="PTHR47478:SF1">
    <property type="entry name" value="PYRIMIDINE 5'-NUCLEOTIDASE YJJG"/>
    <property type="match status" value="1"/>
</dbReference>
<dbReference type="InterPro" id="IPR023214">
    <property type="entry name" value="HAD_sf"/>
</dbReference>
<dbReference type="AlphaFoldDB" id="A9CWL9"/>
<keyword evidence="1" id="KW-0378">Hydrolase</keyword>
<dbReference type="NCBIfam" id="TIGR02254">
    <property type="entry name" value="YjjG_YfnB"/>
    <property type="match status" value="1"/>
</dbReference>
<dbReference type="SUPFAM" id="SSF56784">
    <property type="entry name" value="HAD-like"/>
    <property type="match status" value="1"/>
</dbReference>
<dbReference type="Gene3D" id="3.40.50.1000">
    <property type="entry name" value="HAD superfamily/HAD-like"/>
    <property type="match status" value="1"/>
</dbReference>
<dbReference type="GO" id="GO:0008253">
    <property type="term" value="F:5'-nucleotidase activity"/>
    <property type="evidence" value="ECO:0007669"/>
    <property type="project" value="UniProtKB-EC"/>
</dbReference>
<comment type="caution">
    <text evidence="1">The sequence shown here is derived from an EMBL/GenBank/DDBJ whole genome shotgun (WGS) entry which is preliminary data.</text>
</comment>
<dbReference type="CDD" id="cd04305">
    <property type="entry name" value="HAD_Neu5Ac-Pase_like"/>
    <property type="match status" value="1"/>
</dbReference>
<dbReference type="InterPro" id="IPR023198">
    <property type="entry name" value="PGP-like_dom2"/>
</dbReference>
<dbReference type="SFLD" id="SFLDG01129">
    <property type="entry name" value="C1.5:_HAD__Beta-PGM__Phosphata"/>
    <property type="match status" value="1"/>
</dbReference>
<reference evidence="1 2" key="1">
    <citation type="submission" date="2007-10" db="EMBL/GenBank/DDBJ databases">
        <authorList>
            <person name="Yayanos A."/>
            <person name="Ferriera S."/>
            <person name="Johnson J."/>
            <person name="Kravitz S."/>
            <person name="Halpern A."/>
            <person name="Remington K."/>
            <person name="Beeson K."/>
            <person name="Tran B."/>
            <person name="Rogers Y.-H."/>
            <person name="Friedman R."/>
            <person name="Venter J.C."/>
        </authorList>
    </citation>
    <scope>NUCLEOTIDE SEQUENCE [LARGE SCALE GENOMIC DNA]</scope>
    <source>
        <strain evidence="1 2">KT99</strain>
    </source>
</reference>
<accession>A9CWL9</accession>
<dbReference type="STRING" id="314608.KT99_18542"/>